<organism evidence="1 2">
    <name type="scientific">Neisseria subflava</name>
    <dbReference type="NCBI Taxonomy" id="28449"/>
    <lineage>
        <taxon>Bacteria</taxon>
        <taxon>Pseudomonadati</taxon>
        <taxon>Pseudomonadota</taxon>
        <taxon>Betaproteobacteria</taxon>
        <taxon>Neisseriales</taxon>
        <taxon>Neisseriaceae</taxon>
        <taxon>Neisseria</taxon>
    </lineage>
</organism>
<evidence type="ECO:0000313" key="1">
    <source>
        <dbReference type="EMBL" id="UTG76155.1"/>
    </source>
</evidence>
<gene>
    <name evidence="1" type="ORF">KCG53_04720</name>
</gene>
<dbReference type="Proteomes" id="UP001057336">
    <property type="component" value="Chromosome"/>
</dbReference>
<sequence length="198" mass="22542">MVTGIGVAVLIGVAAHVGIRKLTGADEISKSKKRELMLNMVIRLTQKTIAQLIEDINYVTKELNQTMSNQDGLNEKIRHLTLYLQQLTSSGHVLNERNENVQKNVTKIRCAQYLDEEKLRQLTSEPTKKEYFNFIRDKYEEVEMINTKSEQKETIIKLRVKKDISQNDVEHLAAAFEAIGYFDATSVIKNKVKGLFGG</sequence>
<dbReference type="EMBL" id="CP073118">
    <property type="protein sequence ID" value="UTG76155.1"/>
    <property type="molecule type" value="Genomic_DNA"/>
</dbReference>
<reference evidence="1" key="1">
    <citation type="submission" date="2021-04" db="EMBL/GenBank/DDBJ databases">
        <title>Characterizing Neisseria spp. as novel respiratory pathobionts in bronchiectasis.</title>
        <authorList>
            <person name="Li L."/>
            <person name="Mac Aogain M."/>
            <person name="Xu T."/>
            <person name="Jaggi T.K."/>
            <person name="Chan L.Y."/>
            <person name="Keir H.R."/>
            <person name="Dicker A.J."/>
            <person name="Qu J."/>
            <person name="Liu Y."/>
            <person name="Chen H.S."/>
            <person name="Koh M.S."/>
            <person name="Ong T.H."/>
            <person name="Lim A.Y.H."/>
            <person name="Abisheganaden J."/>
            <person name="Low T.B."/>
            <person name="Oliver B.G."/>
            <person name="Tan N.S."/>
            <person name="Fang M."/>
            <person name="Chalmers J.D."/>
            <person name="Chotirmall S.H."/>
        </authorList>
    </citation>
    <scope>NUCLEOTIDE SEQUENCE</scope>
    <source>
        <strain evidence="1">CG0073</strain>
    </source>
</reference>
<protein>
    <submittedName>
        <fullName evidence="1">Uncharacterized protein</fullName>
    </submittedName>
</protein>
<evidence type="ECO:0000313" key="2">
    <source>
        <dbReference type="Proteomes" id="UP001057336"/>
    </source>
</evidence>
<proteinExistence type="predicted"/>
<accession>A0A9X9I602</accession>
<name>A0A9X9I602_NEISU</name>
<dbReference type="AlphaFoldDB" id="A0A9X9I602"/>